<dbReference type="PROSITE" id="PS51841">
    <property type="entry name" value="LTD"/>
    <property type="match status" value="1"/>
</dbReference>
<dbReference type="EMBL" id="BOQN01000066">
    <property type="protein sequence ID" value="GIM93435.1"/>
    <property type="molecule type" value="Genomic_DNA"/>
</dbReference>
<comment type="caution">
    <text evidence="2">The sequence shown here is derived from an EMBL/GenBank/DDBJ whole genome shotgun (WGS) entry which is preliminary data.</text>
</comment>
<evidence type="ECO:0000313" key="3">
    <source>
        <dbReference type="Proteomes" id="UP000677082"/>
    </source>
</evidence>
<dbReference type="InterPro" id="IPR001322">
    <property type="entry name" value="Lamin_tail_dom"/>
</dbReference>
<proteinExistence type="predicted"/>
<accession>A0A919TDA9</accession>
<evidence type="ECO:0000313" key="2">
    <source>
        <dbReference type="EMBL" id="GIM93435.1"/>
    </source>
</evidence>
<dbReference type="Pfam" id="PF10042">
    <property type="entry name" value="DUF2278"/>
    <property type="match status" value="1"/>
</dbReference>
<dbReference type="InterPro" id="IPR019268">
    <property type="entry name" value="DUF2278"/>
</dbReference>
<name>A0A919TDA9_9ACTN</name>
<gene>
    <name evidence="2" type="ORF">Ato02nite_052280</name>
</gene>
<feature type="domain" description="LTD" evidence="1">
    <location>
        <begin position="220"/>
        <end position="325"/>
    </location>
</feature>
<dbReference type="Pfam" id="PF00932">
    <property type="entry name" value="LTD"/>
    <property type="match status" value="1"/>
</dbReference>
<protein>
    <recommendedName>
        <fullName evidence="1">LTD domain-containing protein</fullName>
    </recommendedName>
</protein>
<dbReference type="SUPFAM" id="SSF74853">
    <property type="entry name" value="Lamin A/C globular tail domain"/>
    <property type="match status" value="1"/>
</dbReference>
<dbReference type="InterPro" id="IPR036415">
    <property type="entry name" value="Lamin_tail_dom_sf"/>
</dbReference>
<keyword evidence="3" id="KW-1185">Reference proteome</keyword>
<dbReference type="AlphaFoldDB" id="A0A919TDA9"/>
<dbReference type="RefSeq" id="WP_213009253.1">
    <property type="nucleotide sequence ID" value="NZ_BOQN01000066.1"/>
</dbReference>
<dbReference type="Proteomes" id="UP000677082">
    <property type="component" value="Unassembled WGS sequence"/>
</dbReference>
<sequence>MPIKRYGVLRAAVIDRRIETSDTPHYQIHLRAAGVDYRAAVNVRSQQRPPELLYLGVDNFAHPVLAQVLGLPDGFTELGGQAGGPALDYIRSNLFQREAMRPVPTAAPGPENDLGDFLDHYARRALGDAEARAFVFGQAWGPEPNTPDKIFHFSPGNGVHDVHMNQGNSGRFAGDDGVFQDGGLLLHFPDGTWVAIFLAFQSQSFHTDDTTGHSLPVIAEPGPAPTPGPGEPDHLVRIVGALANPAGPAPEPESVTLLNASPDEIDLTGWALVDRAGNRHPLGGRFPAGDTLRVGTAPMELGNRGGTITLLDARGLKVDGVGYTADQAGREGWTITF</sequence>
<evidence type="ECO:0000259" key="1">
    <source>
        <dbReference type="PROSITE" id="PS51841"/>
    </source>
</evidence>
<organism evidence="2 3">
    <name type="scientific">Paractinoplanes toevensis</name>
    <dbReference type="NCBI Taxonomy" id="571911"/>
    <lineage>
        <taxon>Bacteria</taxon>
        <taxon>Bacillati</taxon>
        <taxon>Actinomycetota</taxon>
        <taxon>Actinomycetes</taxon>
        <taxon>Micromonosporales</taxon>
        <taxon>Micromonosporaceae</taxon>
        <taxon>Paractinoplanes</taxon>
    </lineage>
</organism>
<reference evidence="2 3" key="1">
    <citation type="submission" date="2021-03" db="EMBL/GenBank/DDBJ databases">
        <title>Whole genome shotgun sequence of Actinoplanes toevensis NBRC 105298.</title>
        <authorList>
            <person name="Komaki H."/>
            <person name="Tamura T."/>
        </authorList>
    </citation>
    <scope>NUCLEOTIDE SEQUENCE [LARGE SCALE GENOMIC DNA]</scope>
    <source>
        <strain evidence="2 3">NBRC 105298</strain>
    </source>
</reference>